<protein>
    <submittedName>
        <fullName evidence="2">Uncharacterized protein</fullName>
    </submittedName>
</protein>
<organism evidence="2 3">
    <name type="scientific">Virgibacillus tibetensis</name>
    <dbReference type="NCBI Taxonomy" id="3042313"/>
    <lineage>
        <taxon>Bacteria</taxon>
        <taxon>Bacillati</taxon>
        <taxon>Bacillota</taxon>
        <taxon>Bacilli</taxon>
        <taxon>Bacillales</taxon>
        <taxon>Bacillaceae</taxon>
        <taxon>Virgibacillus</taxon>
    </lineage>
</organism>
<feature type="region of interest" description="Disordered" evidence="1">
    <location>
        <begin position="19"/>
        <end position="67"/>
    </location>
</feature>
<gene>
    <name evidence="2" type="ORF">QGM71_07960</name>
</gene>
<reference evidence="2 3" key="1">
    <citation type="journal article" date="2024" name="Int. J. Syst. Evol. Microbiol.">
        <title>Virgibacillus tibetensis sp. nov., isolated from salt lake on the Tibetan Plateau of China.</title>
        <authorList>
            <person name="Phurbu D."/>
            <person name="Liu Z.-X."/>
            <person name="Wang R."/>
            <person name="Zheng Y.-Y."/>
            <person name="Liu H.-C."/>
            <person name="Zhou Y.-G."/>
            <person name="Yu Y.-J."/>
            <person name="Li A.-H."/>
        </authorList>
    </citation>
    <scope>NUCLEOTIDE SEQUENCE [LARGE SCALE GENOMIC DNA]</scope>
    <source>
        <strain evidence="2 3">C22-A2</strain>
    </source>
</reference>
<proteinExistence type="predicted"/>
<evidence type="ECO:0000313" key="2">
    <source>
        <dbReference type="EMBL" id="MEC5423430.1"/>
    </source>
</evidence>
<comment type="caution">
    <text evidence="2">The sequence shown here is derived from an EMBL/GenBank/DDBJ whole genome shotgun (WGS) entry which is preliminary data.</text>
</comment>
<evidence type="ECO:0000256" key="1">
    <source>
        <dbReference type="SAM" id="MobiDB-lite"/>
    </source>
</evidence>
<dbReference type="Proteomes" id="UP001335737">
    <property type="component" value="Unassembled WGS sequence"/>
</dbReference>
<dbReference type="EMBL" id="JARZFX010000002">
    <property type="protein sequence ID" value="MEC5423430.1"/>
    <property type="molecule type" value="Genomic_DNA"/>
</dbReference>
<feature type="compositionally biased region" description="Low complexity" evidence="1">
    <location>
        <begin position="21"/>
        <end position="31"/>
    </location>
</feature>
<name>A0ABU6KE24_9BACI</name>
<accession>A0ABU6KE24</accession>
<keyword evidence="3" id="KW-1185">Reference proteome</keyword>
<evidence type="ECO:0000313" key="3">
    <source>
        <dbReference type="Proteomes" id="UP001335737"/>
    </source>
</evidence>
<feature type="compositionally biased region" description="Low complexity" evidence="1">
    <location>
        <begin position="42"/>
        <end position="59"/>
    </location>
</feature>
<sequence length="109" mass="12185">MIRWPVFLVGWGGRADRSAIRSNRSTTSSDRSAARSDRSPTAPNRSAARSDRSATAPDRSAMRSELGAKPDIRWTNYAEPIREHSPSPIQIPHGLPHNLFWAFITMEVN</sequence>